<name>A0A8J6XLF9_9CYAN</name>
<protein>
    <submittedName>
        <fullName evidence="1">Uncharacterized protein</fullName>
    </submittedName>
</protein>
<gene>
    <name evidence="1" type="ORF">ICL16_34005</name>
</gene>
<proteinExistence type="predicted"/>
<evidence type="ECO:0000313" key="1">
    <source>
        <dbReference type="EMBL" id="MBD2776933.1"/>
    </source>
</evidence>
<evidence type="ECO:0000313" key="2">
    <source>
        <dbReference type="Proteomes" id="UP000629098"/>
    </source>
</evidence>
<organism evidence="1 2">
    <name type="scientific">Iningainema tapete BLCC-T55</name>
    <dbReference type="NCBI Taxonomy" id="2748662"/>
    <lineage>
        <taxon>Bacteria</taxon>
        <taxon>Bacillati</taxon>
        <taxon>Cyanobacteriota</taxon>
        <taxon>Cyanophyceae</taxon>
        <taxon>Nostocales</taxon>
        <taxon>Scytonemataceae</taxon>
        <taxon>Iningainema tapete</taxon>
    </lineage>
</organism>
<reference evidence="1" key="1">
    <citation type="submission" date="2020-09" db="EMBL/GenBank/DDBJ databases">
        <title>Iningainema tapete sp. nov. (Scytonemataceae, Cyanobacteria) from greenhouses in central Florida (USA) produces two types of nodularin with biosynthetic potential for microcystin-LR and anabaenopeptins.</title>
        <authorList>
            <person name="Berthold D.E."/>
            <person name="Lefler F.W."/>
            <person name="Huang I.-S."/>
            <person name="Abdulla H."/>
            <person name="Zimba P.V."/>
            <person name="Laughinghouse H.D. IV."/>
        </authorList>
    </citation>
    <scope>NUCLEOTIDE SEQUENCE</scope>
    <source>
        <strain evidence="1">BLCCT55</strain>
    </source>
</reference>
<accession>A0A8J6XLF9</accession>
<sequence length="48" mass="5752">MKKSKKFDCVEMKRHGVQRISEQTKDMTLTEIWSHQHHSFERRGGHGQ</sequence>
<dbReference type="RefSeq" id="WP_190836006.1">
    <property type="nucleotide sequence ID" value="NZ_CAWPPI010000101.1"/>
</dbReference>
<dbReference type="EMBL" id="JACXAE010000101">
    <property type="protein sequence ID" value="MBD2776933.1"/>
    <property type="molecule type" value="Genomic_DNA"/>
</dbReference>
<comment type="caution">
    <text evidence="1">The sequence shown here is derived from an EMBL/GenBank/DDBJ whole genome shotgun (WGS) entry which is preliminary data.</text>
</comment>
<keyword evidence="2" id="KW-1185">Reference proteome</keyword>
<dbReference type="Proteomes" id="UP000629098">
    <property type="component" value="Unassembled WGS sequence"/>
</dbReference>
<dbReference type="AlphaFoldDB" id="A0A8J6XLF9"/>